<accession>A0A9D1A0L3</accession>
<gene>
    <name evidence="1" type="ORF">IAA69_01030</name>
</gene>
<dbReference type="EMBL" id="DVGB01000009">
    <property type="protein sequence ID" value="HIR00853.1"/>
    <property type="molecule type" value="Genomic_DNA"/>
</dbReference>
<dbReference type="AlphaFoldDB" id="A0A9D1A0L3"/>
<proteinExistence type="predicted"/>
<evidence type="ECO:0000313" key="1">
    <source>
        <dbReference type="EMBL" id="HIR00853.1"/>
    </source>
</evidence>
<comment type="caution">
    <text evidence="1">The sequence shown here is derived from an EMBL/GenBank/DDBJ whole genome shotgun (WGS) entry which is preliminary data.</text>
</comment>
<sequence>MHNTNEPSRAVRRYGFEPGLQWLAPQLLDGSEALTLSFPFEIRETTPPSSLFWLDDRDGGQYKEAGQDDTRLVDAKYNKPEYIALAGAHEVDWSLANSKDGAPEGSCPETQLKNSSQFKMSSHIGSACFIRNLISCIGQHYGWKDDLPEDVASTRERDVSGDMQNNRRSRPVITAIRFDSPVALDLFIECYNEIVKLGVIPANDALAMFFESKSMADSFTGNSKNDAENPVAYFPSVRIMRSDNSGWPASRIESGADTERQPLDWCFDGDTICLFENCDEDLLGKLREDRSSFLGYREFHVPAVESFEDSLRFGEKYAKWLAAGAGGNPAESTLSSSDRIARFREASSLLFSIPSIEGPSSKQQDISVDAKANSEDKTNTAIHADGIPQSHREVAAVGNVALTEDNTALILLLFYWVASGATIQSTPEVFDFACSKESDSFSRLSAVVRWMLIDRSSEDLSRQLRELEKGKKGLLTRVPDGLLDDLGFRSIDSARGTDLIEAQFFSVERRAGGEEGYGVYVKDSPSLRYYLGFWLFNTYGNSAVEEATLALRNLKALSNACSPGFMPSVIFSYIELVVRKGHSSKLGRRIVSSLADSALAGELGSITPDEIVALSLRSNCGVDDSSIKILPLWNSFFFEKTVSSNQADVFLERYSKTALRPANINTLQFFSEIAIERLSDRLYSINGGFSSNIDVNLIDKYENACWTELLTSGNISLMDVSDDYRRLACVDCLTFASYFNVRVPFVYNQNELLTDTAISTLLRGLTADNGLDGPLYILASQSCWFYLLAHPWAIPANALGKIGRLAAEIVYKNECAALLEAALRVLSCLPFTAFSELGDAEHEVVRLTTKLITIAANSASLSGYALCALLKCDPALFLVAGLLPPSVFEYDNSLGCRDSYIFNEVSCELNLRSTFHERLGSDSELNNIAYMVGRGFGTARGYSQQDAAVILSELDGETIGIFPFINTMLYQIQIADDVAGALVFWKERSACIELTDYDANQAVAFWGALANANQPEGLLALVLLEKVLERDLFPTARYRIPVTYGFSRCPEGVFIEKVWKLRGSREEALRIIRHYFGEKAVLLVESCQMKKNASNADNVNETPVREA</sequence>
<reference evidence="1" key="2">
    <citation type="journal article" date="2021" name="PeerJ">
        <title>Extensive microbial diversity within the chicken gut microbiome revealed by metagenomics and culture.</title>
        <authorList>
            <person name="Gilroy R."/>
            <person name="Ravi A."/>
            <person name="Getino M."/>
            <person name="Pursley I."/>
            <person name="Horton D.L."/>
            <person name="Alikhan N.F."/>
            <person name="Baker D."/>
            <person name="Gharbi K."/>
            <person name="Hall N."/>
            <person name="Watson M."/>
            <person name="Adriaenssens E.M."/>
            <person name="Foster-Nyarko E."/>
            <person name="Jarju S."/>
            <person name="Secka A."/>
            <person name="Antonio M."/>
            <person name="Oren A."/>
            <person name="Chaudhuri R.R."/>
            <person name="La Ragione R."/>
            <person name="Hildebrand F."/>
            <person name="Pallen M.J."/>
        </authorList>
    </citation>
    <scope>NUCLEOTIDE SEQUENCE</scope>
    <source>
        <strain evidence="1">ChiGjej1B1-2707</strain>
    </source>
</reference>
<name>A0A9D1A0L3_9ACTN</name>
<reference evidence="1" key="1">
    <citation type="submission" date="2020-10" db="EMBL/GenBank/DDBJ databases">
        <authorList>
            <person name="Gilroy R."/>
        </authorList>
    </citation>
    <scope>NUCLEOTIDE SEQUENCE</scope>
    <source>
        <strain evidence="1">ChiGjej1B1-2707</strain>
    </source>
</reference>
<organism evidence="1 2">
    <name type="scientific">Candidatus Aveggerthella stercoripullorum</name>
    <dbReference type="NCBI Taxonomy" id="2840688"/>
    <lineage>
        <taxon>Bacteria</taxon>
        <taxon>Bacillati</taxon>
        <taxon>Actinomycetota</taxon>
        <taxon>Coriobacteriia</taxon>
        <taxon>Eggerthellales</taxon>
        <taxon>Eggerthellaceae</taxon>
        <taxon>Eggerthellaceae incertae sedis</taxon>
        <taxon>Candidatus Aveggerthella</taxon>
    </lineage>
</organism>
<dbReference type="Proteomes" id="UP000824261">
    <property type="component" value="Unassembled WGS sequence"/>
</dbReference>
<evidence type="ECO:0000313" key="2">
    <source>
        <dbReference type="Proteomes" id="UP000824261"/>
    </source>
</evidence>
<protein>
    <submittedName>
        <fullName evidence="1">Uncharacterized protein</fullName>
    </submittedName>
</protein>